<sequence>MEILTMPRPERPIDPAAGPVQQFAAALRKLRAEAGNPPYRTMASAAHTSKASLSAAAAGHRLPTWEVTRAYVQVCGGDVEEWHQLWTTAREKAGYPIPTQQSEEPIAVKLASEVPSLALRLTAVLGRRRRPLLVGAGSVVLIIVMVGGALWYTSEPTATEATSPSPAASRPVSEAPARFVGGSELLADNADPKKSGCAADPAKVTTLDAVQVNTLDEHLLGIAQLRHAAECHASWGRFEPSDRLTYLPGPFTVKITAHRPATGTVGTPYMTEFDGQPVFGNILLDTAGCVEITVEVKSPHGDGTATTACHR</sequence>
<accession>A0A6V8K0R9</accession>
<comment type="caution">
    <text evidence="2">The sequence shown here is derived from an EMBL/GenBank/DDBJ whole genome shotgun (WGS) entry which is preliminary data.</text>
</comment>
<evidence type="ECO:0000313" key="3">
    <source>
        <dbReference type="Proteomes" id="UP000482800"/>
    </source>
</evidence>
<evidence type="ECO:0000256" key="1">
    <source>
        <dbReference type="SAM" id="Phobius"/>
    </source>
</evidence>
<feature type="transmembrane region" description="Helical" evidence="1">
    <location>
        <begin position="132"/>
        <end position="152"/>
    </location>
</feature>
<dbReference type="Proteomes" id="UP000482800">
    <property type="component" value="Unassembled WGS sequence"/>
</dbReference>
<keyword evidence="1" id="KW-0472">Membrane</keyword>
<reference evidence="2 3" key="2">
    <citation type="submission" date="2020-03" db="EMBL/GenBank/DDBJ databases">
        <authorList>
            <person name="Ichikawa N."/>
            <person name="Kimura A."/>
            <person name="Kitahashi Y."/>
            <person name="Uohara A."/>
        </authorList>
    </citation>
    <scope>NUCLEOTIDE SEQUENCE [LARGE SCALE GENOMIC DNA]</scope>
    <source>
        <strain evidence="2 3">NBRC 108639</strain>
    </source>
</reference>
<evidence type="ECO:0000313" key="2">
    <source>
        <dbReference type="EMBL" id="GFJ77254.1"/>
    </source>
</evidence>
<keyword evidence="3" id="KW-1185">Reference proteome</keyword>
<proteinExistence type="predicted"/>
<keyword evidence="1" id="KW-1133">Transmembrane helix</keyword>
<name>A0A6V8K0R9_9ACTN</name>
<gene>
    <name evidence="2" type="ORF">Phou_014340</name>
</gene>
<keyword evidence="1" id="KW-0812">Transmembrane</keyword>
<protein>
    <recommendedName>
        <fullName evidence="4">HTH cro/C1-type domain-containing protein</fullName>
    </recommendedName>
</protein>
<organism evidence="2 3">
    <name type="scientific">Phytohabitans houttuyneae</name>
    <dbReference type="NCBI Taxonomy" id="1076126"/>
    <lineage>
        <taxon>Bacteria</taxon>
        <taxon>Bacillati</taxon>
        <taxon>Actinomycetota</taxon>
        <taxon>Actinomycetes</taxon>
        <taxon>Micromonosporales</taxon>
        <taxon>Micromonosporaceae</taxon>
    </lineage>
</organism>
<dbReference type="RefSeq" id="WP_246273347.1">
    <property type="nucleotide sequence ID" value="NZ_BAABGO010000088.1"/>
</dbReference>
<dbReference type="EMBL" id="BLPF01000001">
    <property type="protein sequence ID" value="GFJ77254.1"/>
    <property type="molecule type" value="Genomic_DNA"/>
</dbReference>
<reference evidence="2 3" key="1">
    <citation type="submission" date="2020-03" db="EMBL/GenBank/DDBJ databases">
        <title>Whole genome shotgun sequence of Phytohabitans houttuyneae NBRC 108639.</title>
        <authorList>
            <person name="Komaki H."/>
            <person name="Tamura T."/>
        </authorList>
    </citation>
    <scope>NUCLEOTIDE SEQUENCE [LARGE SCALE GENOMIC DNA]</scope>
    <source>
        <strain evidence="2 3">NBRC 108639</strain>
    </source>
</reference>
<evidence type="ECO:0008006" key="4">
    <source>
        <dbReference type="Google" id="ProtNLM"/>
    </source>
</evidence>
<dbReference type="AlphaFoldDB" id="A0A6V8K0R9"/>